<evidence type="ECO:0000256" key="1">
    <source>
        <dbReference type="SAM" id="MobiDB-lite"/>
    </source>
</evidence>
<dbReference type="AlphaFoldDB" id="A0A2R6Y0Y6"/>
<feature type="compositionally biased region" description="Basic and acidic residues" evidence="1">
    <location>
        <begin position="1"/>
        <end position="10"/>
    </location>
</feature>
<protein>
    <submittedName>
        <fullName evidence="2">Uncharacterized protein</fullName>
    </submittedName>
</protein>
<reference evidence="3" key="1">
    <citation type="journal article" date="2018" name="Sci. Rep.">
        <title>Lignite coal burning seam in the remote Altai Mountains harbors a hydrogen-driven thermophilic microbial community.</title>
        <authorList>
            <person name="Kadnikov V.V."/>
            <person name="Mardanov A.V."/>
            <person name="Ivasenko D.A."/>
            <person name="Antsiferov D.V."/>
            <person name="Beletsky A.V."/>
            <person name="Karnachuk O.V."/>
            <person name="Ravin N.V."/>
        </authorList>
    </citation>
    <scope>NUCLEOTIDE SEQUENCE [LARGE SCALE GENOMIC DNA]</scope>
</reference>
<organism evidence="2 3">
    <name type="scientific">Candidatus Carbonibacillus altaicus</name>
    <dbReference type="NCBI Taxonomy" id="2163959"/>
    <lineage>
        <taxon>Bacteria</taxon>
        <taxon>Bacillati</taxon>
        <taxon>Bacillota</taxon>
        <taxon>Bacilli</taxon>
        <taxon>Bacillales</taxon>
        <taxon>Candidatus Carbonibacillus</taxon>
    </lineage>
</organism>
<feature type="region of interest" description="Disordered" evidence="1">
    <location>
        <begin position="1"/>
        <end position="22"/>
    </location>
</feature>
<dbReference type="EMBL" id="PEBX01000032">
    <property type="protein sequence ID" value="PTQ56349.1"/>
    <property type="molecule type" value="Genomic_DNA"/>
</dbReference>
<accession>A0A2R6Y0Y6</accession>
<comment type="caution">
    <text evidence="2">The sequence shown here is derived from an EMBL/GenBank/DDBJ whole genome shotgun (WGS) entry which is preliminary data.</text>
</comment>
<proteinExistence type="predicted"/>
<name>A0A2R6Y0Y6_9BACL</name>
<dbReference type="Proteomes" id="UP000244338">
    <property type="component" value="Unassembled WGS sequence"/>
</dbReference>
<evidence type="ECO:0000313" key="2">
    <source>
        <dbReference type="EMBL" id="PTQ56349.1"/>
    </source>
</evidence>
<evidence type="ECO:0000313" key="3">
    <source>
        <dbReference type="Proteomes" id="UP000244338"/>
    </source>
</evidence>
<gene>
    <name evidence="2" type="ORF">BSOLF_0339</name>
</gene>
<sequence>MYMKMNEGRHNPPSFPRRLSGTALVFPRPDMTSVTRAYDESKRSERIV</sequence>